<evidence type="ECO:0000313" key="2">
    <source>
        <dbReference type="EMBL" id="EPR67005.1"/>
    </source>
</evidence>
<keyword evidence="1" id="KW-0812">Transmembrane</keyword>
<proteinExistence type="predicted"/>
<comment type="caution">
    <text evidence="2">The sequence shown here is derived from an EMBL/GenBank/DDBJ whole genome shotgun (WGS) entry which is preliminary data.</text>
</comment>
<gene>
    <name evidence="2" type="ORF">ADICYQ_3875</name>
</gene>
<dbReference type="Proteomes" id="UP000014974">
    <property type="component" value="Unassembled WGS sequence"/>
</dbReference>
<feature type="transmembrane region" description="Helical" evidence="1">
    <location>
        <begin position="38"/>
        <end position="58"/>
    </location>
</feature>
<dbReference type="STRING" id="641524.ADICYQ_3875"/>
<protein>
    <submittedName>
        <fullName evidence="2">Potassium uptake protein TrkH</fullName>
    </submittedName>
</protein>
<evidence type="ECO:0000256" key="1">
    <source>
        <dbReference type="SAM" id="Phobius"/>
    </source>
</evidence>
<sequence length="71" mass="7882">MIHYKAILKVMGGLMMLLGILMFPSIAFAYYYQSGDQITLIGSALICLTIGGTFFFPLQIRIRIYGKGKAT</sequence>
<keyword evidence="1" id="KW-0472">Membrane</keyword>
<dbReference type="AlphaFoldDB" id="S7V9R6"/>
<reference evidence="2 3" key="1">
    <citation type="journal article" date="2013" name="Genome Announc.">
        <title>Draft Genome Sequence of Cyclobacterium qasimii Strain M12-11BT, Isolated from Arctic Marine Sediment.</title>
        <authorList>
            <person name="Shivaji S."/>
            <person name="Ara S."/>
            <person name="Singh A."/>
            <person name="Kumar Pinnaka A."/>
        </authorList>
    </citation>
    <scope>NUCLEOTIDE SEQUENCE [LARGE SCALE GENOMIC DNA]</scope>
    <source>
        <strain evidence="2 3">M12-11B</strain>
    </source>
</reference>
<accession>S7V9R6</accession>
<name>S7V9R6_9BACT</name>
<evidence type="ECO:0000313" key="3">
    <source>
        <dbReference type="Proteomes" id="UP000014974"/>
    </source>
</evidence>
<feature type="transmembrane region" description="Helical" evidence="1">
    <location>
        <begin position="12"/>
        <end position="32"/>
    </location>
</feature>
<keyword evidence="1" id="KW-1133">Transmembrane helix</keyword>
<organism evidence="2 3">
    <name type="scientific">Cyclobacterium qasimii M12-11B</name>
    <dbReference type="NCBI Taxonomy" id="641524"/>
    <lineage>
        <taxon>Bacteria</taxon>
        <taxon>Pseudomonadati</taxon>
        <taxon>Bacteroidota</taxon>
        <taxon>Cytophagia</taxon>
        <taxon>Cytophagales</taxon>
        <taxon>Cyclobacteriaceae</taxon>
        <taxon>Cyclobacterium</taxon>
    </lineage>
</organism>
<dbReference type="eggNOG" id="COG0168">
    <property type="taxonomic scope" value="Bacteria"/>
</dbReference>
<dbReference type="EMBL" id="ATNM01000136">
    <property type="protein sequence ID" value="EPR67005.1"/>
    <property type="molecule type" value="Genomic_DNA"/>
</dbReference>